<reference evidence="4 5" key="1">
    <citation type="submission" date="2019-02" db="EMBL/GenBank/DDBJ databases">
        <title>Pedobacter sp. nov., a novel speices isolated from soil of pinguins habitat in Antarcitica.</title>
        <authorList>
            <person name="He R.-H."/>
        </authorList>
    </citation>
    <scope>NUCLEOTIDE SEQUENCE [LARGE SCALE GENOMIC DNA]</scope>
    <source>
        <strain evidence="4 5">E01020</strain>
    </source>
</reference>
<dbReference type="Gene3D" id="1.10.357.10">
    <property type="entry name" value="Tetracycline Repressor, domain 2"/>
    <property type="match status" value="1"/>
</dbReference>
<dbReference type="Proteomes" id="UP000295668">
    <property type="component" value="Unassembled WGS sequence"/>
</dbReference>
<dbReference type="Gene3D" id="1.10.10.60">
    <property type="entry name" value="Homeodomain-like"/>
    <property type="match status" value="1"/>
</dbReference>
<dbReference type="OrthoDB" id="9802802at2"/>
<keyword evidence="1 2" id="KW-0238">DNA-binding</keyword>
<dbReference type="PROSITE" id="PS01081">
    <property type="entry name" value="HTH_TETR_1"/>
    <property type="match status" value="1"/>
</dbReference>
<evidence type="ECO:0000256" key="2">
    <source>
        <dbReference type="PROSITE-ProRule" id="PRU00335"/>
    </source>
</evidence>
<organism evidence="4 5">
    <name type="scientific">Pedobacter changchengzhani</name>
    <dbReference type="NCBI Taxonomy" id="2529274"/>
    <lineage>
        <taxon>Bacteria</taxon>
        <taxon>Pseudomonadati</taxon>
        <taxon>Bacteroidota</taxon>
        <taxon>Sphingobacteriia</taxon>
        <taxon>Sphingobacteriales</taxon>
        <taxon>Sphingobacteriaceae</taxon>
        <taxon>Pedobacter</taxon>
    </lineage>
</organism>
<dbReference type="PANTHER" id="PTHR43479">
    <property type="entry name" value="ACREF/ENVCD OPERON REPRESSOR-RELATED"/>
    <property type="match status" value="1"/>
</dbReference>
<keyword evidence="5" id="KW-1185">Reference proteome</keyword>
<dbReference type="InterPro" id="IPR023772">
    <property type="entry name" value="DNA-bd_HTH_TetR-type_CS"/>
</dbReference>
<feature type="DNA-binding region" description="H-T-H motif" evidence="2">
    <location>
        <begin position="28"/>
        <end position="47"/>
    </location>
</feature>
<evidence type="ECO:0000313" key="5">
    <source>
        <dbReference type="Proteomes" id="UP000295668"/>
    </source>
</evidence>
<dbReference type="InterPro" id="IPR009057">
    <property type="entry name" value="Homeodomain-like_sf"/>
</dbReference>
<dbReference type="PRINTS" id="PR00455">
    <property type="entry name" value="HTHTETR"/>
</dbReference>
<dbReference type="PANTHER" id="PTHR43479:SF11">
    <property type="entry name" value="ACREF_ENVCD OPERON REPRESSOR-RELATED"/>
    <property type="match status" value="1"/>
</dbReference>
<name>A0A4R5MH70_9SPHI</name>
<comment type="caution">
    <text evidence="4">The sequence shown here is derived from an EMBL/GenBank/DDBJ whole genome shotgun (WGS) entry which is preliminary data.</text>
</comment>
<dbReference type="GO" id="GO:0003677">
    <property type="term" value="F:DNA binding"/>
    <property type="evidence" value="ECO:0007669"/>
    <property type="project" value="UniProtKB-UniRule"/>
</dbReference>
<evidence type="ECO:0000256" key="1">
    <source>
        <dbReference type="ARBA" id="ARBA00023125"/>
    </source>
</evidence>
<dbReference type="PROSITE" id="PS50977">
    <property type="entry name" value="HTH_TETR_2"/>
    <property type="match status" value="1"/>
</dbReference>
<dbReference type="InterPro" id="IPR001647">
    <property type="entry name" value="HTH_TetR"/>
</dbReference>
<feature type="domain" description="HTH tetR-type" evidence="3">
    <location>
        <begin position="5"/>
        <end position="65"/>
    </location>
</feature>
<dbReference type="SUPFAM" id="SSF46689">
    <property type="entry name" value="Homeodomain-like"/>
    <property type="match status" value="1"/>
</dbReference>
<accession>A0A4R5MH70</accession>
<evidence type="ECO:0000313" key="4">
    <source>
        <dbReference type="EMBL" id="TDG34877.1"/>
    </source>
</evidence>
<dbReference type="InterPro" id="IPR050624">
    <property type="entry name" value="HTH-type_Tx_Regulator"/>
</dbReference>
<evidence type="ECO:0000259" key="3">
    <source>
        <dbReference type="PROSITE" id="PS50977"/>
    </source>
</evidence>
<dbReference type="AlphaFoldDB" id="A0A4R5MH70"/>
<protein>
    <submittedName>
        <fullName evidence="4">TetR/AcrR family transcriptional regulator</fullName>
    </submittedName>
</protein>
<dbReference type="EMBL" id="SJCY01000017">
    <property type="protein sequence ID" value="TDG34877.1"/>
    <property type="molecule type" value="Genomic_DNA"/>
</dbReference>
<sequence length="202" mass="23664">MEVADKKREQIIEGAIKRFTHFGIGKTTMNDIADDLSVSKPSLYYYFPDKKSLIVGVIEKVFQEYFEVLRNEYKKEDALEDSLFKIIDIRDSFFKKYYMLKITEGVPELLYNDDAIKHTLENLRNAERDFYTAVFKDSETKKEIEHKDMAHVAELYIESLTGLTTICVMDAKKDLFPDEAVFVKVNNKQKELSRIFVRGLRC</sequence>
<dbReference type="Pfam" id="PF00440">
    <property type="entry name" value="TetR_N"/>
    <property type="match status" value="1"/>
</dbReference>
<gene>
    <name evidence="4" type="ORF">EZJ43_16425</name>
</gene>
<proteinExistence type="predicted"/>